<feature type="transmembrane region" description="Helical" evidence="6">
    <location>
        <begin position="247"/>
        <end position="267"/>
    </location>
</feature>
<dbReference type="InterPro" id="IPR037185">
    <property type="entry name" value="EmrE-like"/>
</dbReference>
<gene>
    <name evidence="8" type="ORF">NG99_06805</name>
</gene>
<feature type="transmembrane region" description="Helical" evidence="6">
    <location>
        <begin position="94"/>
        <end position="115"/>
    </location>
</feature>
<evidence type="ECO:0000256" key="6">
    <source>
        <dbReference type="SAM" id="Phobius"/>
    </source>
</evidence>
<feature type="transmembrane region" description="Helical" evidence="6">
    <location>
        <begin position="187"/>
        <end position="205"/>
    </location>
</feature>
<dbReference type="PANTHER" id="PTHR42920:SF24">
    <property type="entry name" value="AROMATIC AMINO ACID EXPORTER YDDG"/>
    <property type="match status" value="1"/>
</dbReference>
<evidence type="ECO:0000256" key="2">
    <source>
        <dbReference type="ARBA" id="ARBA00022475"/>
    </source>
</evidence>
<dbReference type="AlphaFoldDB" id="A0A0A3Z7L7"/>
<keyword evidence="5 6" id="KW-0472">Membrane</keyword>
<name>A0A0A3Z7L7_9GAMM</name>
<feature type="transmembrane region" description="Helical" evidence="6">
    <location>
        <begin position="122"/>
        <end position="139"/>
    </location>
</feature>
<feature type="transmembrane region" description="Helical" evidence="6">
    <location>
        <begin position="217"/>
        <end position="235"/>
    </location>
</feature>
<reference evidence="8 9" key="1">
    <citation type="submission" date="2014-10" db="EMBL/GenBank/DDBJ databases">
        <title>Genome sequence of Erwinia typographi M043b.</title>
        <authorList>
            <person name="Chan K.-G."/>
            <person name="Tan W.-S."/>
        </authorList>
    </citation>
    <scope>NUCLEOTIDE SEQUENCE [LARGE SCALE GENOMIC DNA]</scope>
    <source>
        <strain evidence="8 9">M043b</strain>
    </source>
</reference>
<dbReference type="Pfam" id="PF00892">
    <property type="entry name" value="EamA"/>
    <property type="match status" value="1"/>
</dbReference>
<dbReference type="PANTHER" id="PTHR42920">
    <property type="entry name" value="OS03G0707200 PROTEIN-RELATED"/>
    <property type="match status" value="1"/>
</dbReference>
<dbReference type="SUPFAM" id="SSF103481">
    <property type="entry name" value="Multidrug resistance efflux transporter EmrE"/>
    <property type="match status" value="2"/>
</dbReference>
<dbReference type="NCBIfam" id="NF008676">
    <property type="entry name" value="PRK11689.1"/>
    <property type="match status" value="1"/>
</dbReference>
<comment type="caution">
    <text evidence="8">The sequence shown here is derived from an EMBL/GenBank/DDBJ whole genome shotgun (WGS) entry which is preliminary data.</text>
</comment>
<protein>
    <submittedName>
        <fullName evidence="8">Aromatic amino acid exporter</fullName>
    </submittedName>
</protein>
<dbReference type="RefSeq" id="WP_034889982.1">
    <property type="nucleotide sequence ID" value="NZ_JRUQ01000024.1"/>
</dbReference>
<feature type="transmembrane region" description="Helical" evidence="6">
    <location>
        <begin position="273"/>
        <end position="293"/>
    </location>
</feature>
<dbReference type="InterPro" id="IPR051258">
    <property type="entry name" value="Diverse_Substrate_Transporter"/>
</dbReference>
<evidence type="ECO:0000259" key="7">
    <source>
        <dbReference type="Pfam" id="PF00892"/>
    </source>
</evidence>
<accession>A0A0A3Z7L7</accession>
<proteinExistence type="predicted"/>
<comment type="subcellular location">
    <subcellularLocation>
        <location evidence="1">Cell membrane</location>
        <topology evidence="1">Multi-pass membrane protein</topology>
    </subcellularLocation>
</comment>
<evidence type="ECO:0000256" key="3">
    <source>
        <dbReference type="ARBA" id="ARBA00022692"/>
    </source>
</evidence>
<evidence type="ECO:0000256" key="5">
    <source>
        <dbReference type="ARBA" id="ARBA00023136"/>
    </source>
</evidence>
<dbReference type="OrthoDB" id="7065924at2"/>
<sequence>MALTQQRATLTGLCAIVLWSTTVGLIRSISESLGATGGAALIYSASALFLCLARGLPGWRNLPPRYLWWGGALFVSYEICLAVSIGLAHSRPQALELGMINYLWPSLTIVFAIPFNQQRFRWWLWPGLALALSGIIWVLKGDSRWTPMLLWHNVMDNPLAYGLAFFAAIAWALYNNVTRRYAQGQSGVTLFFLITAVALWLKLAIGGQPQPMQFSPSVILEVLFMAASTAIAYSAWNTGIQHGNMTLLATASYFTPVFSALLASLWLQLTPAFSFWQGVVMVTVGSLICWRATR</sequence>
<feature type="domain" description="EamA" evidence="7">
    <location>
        <begin position="160"/>
        <end position="288"/>
    </location>
</feature>
<dbReference type="EMBL" id="JRUQ01000024">
    <property type="protein sequence ID" value="KGT94850.1"/>
    <property type="molecule type" value="Genomic_DNA"/>
</dbReference>
<keyword evidence="2" id="KW-1003">Cell membrane</keyword>
<evidence type="ECO:0000256" key="4">
    <source>
        <dbReference type="ARBA" id="ARBA00022989"/>
    </source>
</evidence>
<feature type="transmembrane region" description="Helical" evidence="6">
    <location>
        <begin position="66"/>
        <end position="88"/>
    </location>
</feature>
<dbReference type="STRING" id="371042.NG99_06805"/>
<feature type="transmembrane region" description="Helical" evidence="6">
    <location>
        <begin position="159"/>
        <end position="175"/>
    </location>
</feature>
<evidence type="ECO:0000313" key="9">
    <source>
        <dbReference type="Proteomes" id="UP000030351"/>
    </source>
</evidence>
<organism evidence="8 9">
    <name type="scientific">Erwinia typographi</name>
    <dbReference type="NCBI Taxonomy" id="371042"/>
    <lineage>
        <taxon>Bacteria</taxon>
        <taxon>Pseudomonadati</taxon>
        <taxon>Pseudomonadota</taxon>
        <taxon>Gammaproteobacteria</taxon>
        <taxon>Enterobacterales</taxon>
        <taxon>Erwiniaceae</taxon>
        <taxon>Erwinia</taxon>
    </lineage>
</organism>
<dbReference type="GO" id="GO:0005886">
    <property type="term" value="C:plasma membrane"/>
    <property type="evidence" value="ECO:0007669"/>
    <property type="project" value="UniProtKB-SubCell"/>
</dbReference>
<keyword evidence="3 6" id="KW-0812">Transmembrane</keyword>
<keyword evidence="9" id="KW-1185">Reference proteome</keyword>
<evidence type="ECO:0000256" key="1">
    <source>
        <dbReference type="ARBA" id="ARBA00004651"/>
    </source>
</evidence>
<dbReference type="Proteomes" id="UP000030351">
    <property type="component" value="Unassembled WGS sequence"/>
</dbReference>
<keyword evidence="4 6" id="KW-1133">Transmembrane helix</keyword>
<feature type="transmembrane region" description="Helical" evidence="6">
    <location>
        <begin position="34"/>
        <end position="54"/>
    </location>
</feature>
<dbReference type="eggNOG" id="COG0697">
    <property type="taxonomic scope" value="Bacteria"/>
</dbReference>
<evidence type="ECO:0000313" key="8">
    <source>
        <dbReference type="EMBL" id="KGT94850.1"/>
    </source>
</evidence>
<dbReference type="InterPro" id="IPR000620">
    <property type="entry name" value="EamA_dom"/>
</dbReference>